<evidence type="ECO:0000256" key="7">
    <source>
        <dbReference type="ARBA" id="ARBA00023180"/>
    </source>
</evidence>
<proteinExistence type="inferred from homology"/>
<dbReference type="SUPFAM" id="SSF53254">
    <property type="entry name" value="Phosphoglycerate mutase-like"/>
    <property type="match status" value="1"/>
</dbReference>
<evidence type="ECO:0000313" key="10">
    <source>
        <dbReference type="EMBL" id="KAF2882276.1"/>
    </source>
</evidence>
<dbReference type="EMBL" id="VTPC01090632">
    <property type="protein sequence ID" value="KAF2882276.1"/>
    <property type="molecule type" value="Genomic_DNA"/>
</dbReference>
<dbReference type="CDD" id="cd07061">
    <property type="entry name" value="HP_HAP_like"/>
    <property type="match status" value="1"/>
</dbReference>
<evidence type="ECO:0000256" key="8">
    <source>
        <dbReference type="SAM" id="Phobius"/>
    </source>
</evidence>
<evidence type="ECO:0000256" key="1">
    <source>
        <dbReference type="ARBA" id="ARBA00000032"/>
    </source>
</evidence>
<evidence type="ECO:0000256" key="4">
    <source>
        <dbReference type="ARBA" id="ARBA00022729"/>
    </source>
</evidence>
<feature type="chain" id="PRO_5035428250" description="acid phosphatase" evidence="9">
    <location>
        <begin position="18"/>
        <end position="419"/>
    </location>
</feature>
<comment type="caution">
    <text evidence="10">The sequence shown here is derived from an EMBL/GenBank/DDBJ whole genome shotgun (WGS) entry which is preliminary data.</text>
</comment>
<evidence type="ECO:0000313" key="11">
    <source>
        <dbReference type="Proteomes" id="UP000801492"/>
    </source>
</evidence>
<evidence type="ECO:0000256" key="9">
    <source>
        <dbReference type="SAM" id="SignalP"/>
    </source>
</evidence>
<dbReference type="PANTHER" id="PTHR11567:SF211">
    <property type="entry name" value="PROSTATIC ACID PHOSPHATASE"/>
    <property type="match status" value="1"/>
</dbReference>
<dbReference type="InterPro" id="IPR000560">
    <property type="entry name" value="His_Pase_clade-2"/>
</dbReference>
<keyword evidence="4 9" id="KW-0732">Signal</keyword>
<keyword evidence="8" id="KW-1133">Transmembrane helix</keyword>
<dbReference type="InterPro" id="IPR033379">
    <property type="entry name" value="Acid_Pase_AS"/>
</dbReference>
<dbReference type="InterPro" id="IPR029033">
    <property type="entry name" value="His_PPase_superfam"/>
</dbReference>
<keyword evidence="11" id="KW-1185">Reference proteome</keyword>
<evidence type="ECO:0000256" key="6">
    <source>
        <dbReference type="ARBA" id="ARBA00023157"/>
    </source>
</evidence>
<dbReference type="PROSITE" id="PS00616">
    <property type="entry name" value="HIS_ACID_PHOSPHAT_1"/>
    <property type="match status" value="1"/>
</dbReference>
<dbReference type="Gene3D" id="3.40.50.1240">
    <property type="entry name" value="Phosphoglycerate mutase-like"/>
    <property type="match status" value="1"/>
</dbReference>
<dbReference type="PANTHER" id="PTHR11567">
    <property type="entry name" value="ACID PHOSPHATASE-RELATED"/>
    <property type="match status" value="1"/>
</dbReference>
<keyword evidence="5" id="KW-0378">Hydrolase</keyword>
<keyword evidence="8" id="KW-0472">Membrane</keyword>
<protein>
    <recommendedName>
        <fullName evidence="3">acid phosphatase</fullName>
        <ecNumber evidence="3">3.1.3.2</ecNumber>
    </recommendedName>
</protein>
<reference evidence="10" key="1">
    <citation type="submission" date="2019-08" db="EMBL/GenBank/DDBJ databases">
        <title>The genome of the North American firefly Photinus pyralis.</title>
        <authorList>
            <consortium name="Photinus pyralis genome working group"/>
            <person name="Fallon T.R."/>
            <person name="Sander Lower S.E."/>
            <person name="Weng J.-K."/>
        </authorList>
    </citation>
    <scope>NUCLEOTIDE SEQUENCE</scope>
    <source>
        <strain evidence="10">TRF0915ILg1</strain>
        <tissue evidence="10">Whole body</tissue>
    </source>
</reference>
<evidence type="ECO:0000256" key="5">
    <source>
        <dbReference type="ARBA" id="ARBA00022801"/>
    </source>
</evidence>
<dbReference type="AlphaFoldDB" id="A0A8K0CB96"/>
<name>A0A8K0CB96_IGNLU</name>
<feature type="signal peptide" evidence="9">
    <location>
        <begin position="1"/>
        <end position="17"/>
    </location>
</feature>
<dbReference type="Pfam" id="PF00328">
    <property type="entry name" value="His_Phos_2"/>
    <property type="match status" value="2"/>
</dbReference>
<dbReference type="GO" id="GO:0003993">
    <property type="term" value="F:acid phosphatase activity"/>
    <property type="evidence" value="ECO:0007669"/>
    <property type="project" value="UniProtKB-EC"/>
</dbReference>
<keyword evidence="7" id="KW-0325">Glycoprotein</keyword>
<comment type="similarity">
    <text evidence="2">Belongs to the histidine acid phosphatase family.</text>
</comment>
<evidence type="ECO:0000256" key="3">
    <source>
        <dbReference type="ARBA" id="ARBA00012646"/>
    </source>
</evidence>
<dbReference type="EC" id="3.1.3.2" evidence="3"/>
<accession>A0A8K0CB96</accession>
<dbReference type="InterPro" id="IPR050645">
    <property type="entry name" value="Histidine_acid_phosphatase"/>
</dbReference>
<feature type="transmembrane region" description="Helical" evidence="8">
    <location>
        <begin position="379"/>
        <end position="400"/>
    </location>
</feature>
<gene>
    <name evidence="10" type="ORF">ILUMI_23896</name>
</gene>
<dbReference type="Proteomes" id="UP000801492">
    <property type="component" value="Unassembled WGS sequence"/>
</dbReference>
<dbReference type="PROSITE" id="PS00778">
    <property type="entry name" value="HIS_ACID_PHOSPHAT_2"/>
    <property type="match status" value="1"/>
</dbReference>
<evidence type="ECO:0000256" key="2">
    <source>
        <dbReference type="ARBA" id="ARBA00005375"/>
    </source>
</evidence>
<comment type="catalytic activity">
    <reaction evidence="1">
        <text>a phosphate monoester + H2O = an alcohol + phosphate</text>
        <dbReference type="Rhea" id="RHEA:15017"/>
        <dbReference type="ChEBI" id="CHEBI:15377"/>
        <dbReference type="ChEBI" id="CHEBI:30879"/>
        <dbReference type="ChEBI" id="CHEBI:43474"/>
        <dbReference type="ChEBI" id="CHEBI:67140"/>
        <dbReference type="EC" id="3.1.3.2"/>
    </reaction>
</comment>
<organism evidence="10 11">
    <name type="scientific">Ignelater luminosus</name>
    <name type="common">Cucubano</name>
    <name type="synonym">Pyrophorus luminosus</name>
    <dbReference type="NCBI Taxonomy" id="2038154"/>
    <lineage>
        <taxon>Eukaryota</taxon>
        <taxon>Metazoa</taxon>
        <taxon>Ecdysozoa</taxon>
        <taxon>Arthropoda</taxon>
        <taxon>Hexapoda</taxon>
        <taxon>Insecta</taxon>
        <taxon>Pterygota</taxon>
        <taxon>Neoptera</taxon>
        <taxon>Endopterygota</taxon>
        <taxon>Coleoptera</taxon>
        <taxon>Polyphaga</taxon>
        <taxon>Elateriformia</taxon>
        <taxon>Elateroidea</taxon>
        <taxon>Elateridae</taxon>
        <taxon>Agrypninae</taxon>
        <taxon>Pyrophorini</taxon>
        <taxon>Ignelater</taxon>
    </lineage>
</organism>
<sequence>MLFALLLVQIFIPKFLCNSEISFSDNNDGLVSVAVIFRHGDRTPVSPYPNDPYRNASYWPVGFGQLTNRGKMQHFQLGQWLRERYRNFLPTQYSEKDIYVRSTDVDRTLMSAEANLAGLFPPQGNQIWNENLTWQPIPIHTTSEQDDNILAMKMPCDKYDFLLSKLLKSKTFLNINKKNHDLYAYLSLYSGTAIKNLETLEYLYNTLTIESIYNLTLPNWTYSVFPNKMKPWAELSFAVSCYTKDLARLKAGPLFNDILKHFANSTHHKSRKFFMYSGHDTTIANILNTLDAFEYHSPPYAATILFELRALNGSYFVNILYKNTTVPQKIILKECPFYCPLEKFVKLLEPIRLSPDQWKIECEMKFLGIIPFSTLQNTVFISCTVLLFLLLGSIFISIICTKIRSDSKQDYLRLPNEDI</sequence>
<keyword evidence="6" id="KW-1015">Disulfide bond</keyword>
<keyword evidence="8" id="KW-0812">Transmembrane</keyword>
<dbReference type="OrthoDB" id="5821688at2759"/>